<evidence type="ECO:0000259" key="1">
    <source>
        <dbReference type="PROSITE" id="PS00745"/>
    </source>
</evidence>
<gene>
    <name evidence="2" type="ORF">METZ01_LOCUS487546</name>
</gene>
<dbReference type="Pfam" id="PF00472">
    <property type="entry name" value="RF-1"/>
    <property type="match status" value="1"/>
</dbReference>
<proteinExistence type="predicted"/>
<organism evidence="2">
    <name type="scientific">marine metagenome</name>
    <dbReference type="NCBI Taxonomy" id="408172"/>
    <lineage>
        <taxon>unclassified sequences</taxon>
        <taxon>metagenomes</taxon>
        <taxon>ecological metagenomes</taxon>
    </lineage>
</organism>
<dbReference type="Gene3D" id="3.30.160.20">
    <property type="match status" value="1"/>
</dbReference>
<dbReference type="NCBIfam" id="NF006718">
    <property type="entry name" value="PRK09256.1"/>
    <property type="match status" value="1"/>
</dbReference>
<feature type="non-terminal residue" evidence="2">
    <location>
        <position position="130"/>
    </location>
</feature>
<dbReference type="EMBL" id="UINC01210987">
    <property type="protein sequence ID" value="SVE34692.1"/>
    <property type="molecule type" value="Genomic_DNA"/>
</dbReference>
<protein>
    <recommendedName>
        <fullName evidence="1">Prokaryotic-type class I peptide chain release factors domain-containing protein</fullName>
    </recommendedName>
</protein>
<name>A0A383CR63_9ZZZZ</name>
<dbReference type="GO" id="GO:0003747">
    <property type="term" value="F:translation release factor activity"/>
    <property type="evidence" value="ECO:0007669"/>
    <property type="project" value="InterPro"/>
</dbReference>
<evidence type="ECO:0000313" key="2">
    <source>
        <dbReference type="EMBL" id="SVE34692.1"/>
    </source>
</evidence>
<reference evidence="2" key="1">
    <citation type="submission" date="2018-05" db="EMBL/GenBank/DDBJ databases">
        <authorList>
            <person name="Lanie J.A."/>
            <person name="Ng W.-L."/>
            <person name="Kazmierczak K.M."/>
            <person name="Andrzejewski T.M."/>
            <person name="Davidsen T.M."/>
            <person name="Wayne K.J."/>
            <person name="Tettelin H."/>
            <person name="Glass J.I."/>
            <person name="Rusch D."/>
            <person name="Podicherti R."/>
            <person name="Tsui H.-C.T."/>
            <person name="Winkler M.E."/>
        </authorList>
    </citation>
    <scope>NUCLEOTIDE SEQUENCE</scope>
</reference>
<dbReference type="PROSITE" id="PS00745">
    <property type="entry name" value="RF_PROK_I"/>
    <property type="match status" value="1"/>
</dbReference>
<dbReference type="InterPro" id="IPR000352">
    <property type="entry name" value="Pep_chain_release_fac_I"/>
</dbReference>
<dbReference type="PANTHER" id="PTHR47814">
    <property type="entry name" value="PEPTIDYL-TRNA HYDROLASE ARFB"/>
    <property type="match status" value="1"/>
</dbReference>
<accession>A0A383CR63</accession>
<dbReference type="PANTHER" id="PTHR47814:SF1">
    <property type="entry name" value="PEPTIDYL-TRNA HYDROLASE ARFB"/>
    <property type="match status" value="1"/>
</dbReference>
<sequence>MVYTEAEEVVMGNGRTMIRITPEISIDPRLISMDFVRASGPGGQNVNKVATAVQLRFDAVSCSVLSDDVRERLKKLAGRRMTAAGVMVIDARRFANQKHNRADAIARLVDLLRKAVVKPKARRGTRPTLA</sequence>
<feature type="domain" description="Prokaryotic-type class I peptide chain release factors" evidence="1">
    <location>
        <begin position="37"/>
        <end position="53"/>
    </location>
</feature>
<dbReference type="SUPFAM" id="SSF110916">
    <property type="entry name" value="Peptidyl-tRNA hydrolase domain-like"/>
    <property type="match status" value="1"/>
</dbReference>
<dbReference type="GO" id="GO:0043022">
    <property type="term" value="F:ribosome binding"/>
    <property type="evidence" value="ECO:0007669"/>
    <property type="project" value="TreeGrafter"/>
</dbReference>
<dbReference type="AlphaFoldDB" id="A0A383CR63"/>
<dbReference type="GO" id="GO:0004045">
    <property type="term" value="F:peptidyl-tRNA hydrolase activity"/>
    <property type="evidence" value="ECO:0007669"/>
    <property type="project" value="TreeGrafter"/>
</dbReference>
<dbReference type="GO" id="GO:0072344">
    <property type="term" value="P:rescue of stalled ribosome"/>
    <property type="evidence" value="ECO:0007669"/>
    <property type="project" value="TreeGrafter"/>
</dbReference>